<reference evidence="2" key="1">
    <citation type="submission" date="2023-01" db="EMBL/GenBank/DDBJ databases">
        <title>Genome assembly of the deep-sea coral Lophelia pertusa.</title>
        <authorList>
            <person name="Herrera S."/>
            <person name="Cordes E."/>
        </authorList>
    </citation>
    <scope>NUCLEOTIDE SEQUENCE</scope>
    <source>
        <strain evidence="2">USNM1676648</strain>
        <tissue evidence="2">Polyp</tissue>
    </source>
</reference>
<evidence type="ECO:0000256" key="1">
    <source>
        <dbReference type="SAM" id="MobiDB-lite"/>
    </source>
</evidence>
<gene>
    <name evidence="2" type="ORF">OS493_037342</name>
</gene>
<feature type="region of interest" description="Disordered" evidence="1">
    <location>
        <begin position="58"/>
        <end position="145"/>
    </location>
</feature>
<feature type="compositionally biased region" description="Polar residues" evidence="1">
    <location>
        <begin position="90"/>
        <end position="126"/>
    </location>
</feature>
<proteinExistence type="predicted"/>
<organism evidence="2 3">
    <name type="scientific">Desmophyllum pertusum</name>
    <dbReference type="NCBI Taxonomy" id="174260"/>
    <lineage>
        <taxon>Eukaryota</taxon>
        <taxon>Metazoa</taxon>
        <taxon>Cnidaria</taxon>
        <taxon>Anthozoa</taxon>
        <taxon>Hexacorallia</taxon>
        <taxon>Scleractinia</taxon>
        <taxon>Caryophylliina</taxon>
        <taxon>Caryophylliidae</taxon>
        <taxon>Desmophyllum</taxon>
    </lineage>
</organism>
<dbReference type="Proteomes" id="UP001163046">
    <property type="component" value="Unassembled WGS sequence"/>
</dbReference>
<comment type="caution">
    <text evidence="2">The sequence shown here is derived from an EMBL/GenBank/DDBJ whole genome shotgun (WGS) entry which is preliminary data.</text>
</comment>
<sequence length="145" mass="16135">MKYYHDRNAHDLSPLATGQHVRIQDQSTKKWLPGTISCKRPDEVLTQYGSTLRRNRRHLRPASAQHIEMGSTDEYTVSEAHPSVLESTEALHTTPTPSPLSDVTAASVSPTQVSMDTNLSNANQSPEPFRTRSGRAVIRPARFAE</sequence>
<name>A0A9X0CQC9_9CNID</name>
<dbReference type="AlphaFoldDB" id="A0A9X0CQC9"/>
<dbReference type="PANTHER" id="PTHR33244:SF3">
    <property type="entry name" value="PEPTIDASE A2 DOMAIN-CONTAINING PROTEIN"/>
    <property type="match status" value="1"/>
</dbReference>
<evidence type="ECO:0000313" key="3">
    <source>
        <dbReference type="Proteomes" id="UP001163046"/>
    </source>
</evidence>
<evidence type="ECO:0000313" key="2">
    <source>
        <dbReference type="EMBL" id="KAJ7369659.1"/>
    </source>
</evidence>
<protein>
    <submittedName>
        <fullName evidence="2">Uncharacterized protein</fullName>
    </submittedName>
</protein>
<dbReference type="PANTHER" id="PTHR33244">
    <property type="entry name" value="INTEGRASE CATALYTIC DOMAIN-CONTAINING PROTEIN-RELATED"/>
    <property type="match status" value="1"/>
</dbReference>
<accession>A0A9X0CQC9</accession>
<dbReference type="EMBL" id="MU826895">
    <property type="protein sequence ID" value="KAJ7369659.1"/>
    <property type="molecule type" value="Genomic_DNA"/>
</dbReference>
<keyword evidence="3" id="KW-1185">Reference proteome</keyword>
<dbReference type="OrthoDB" id="5976842at2759"/>